<protein>
    <submittedName>
        <fullName evidence="2">Uncharacterized protein</fullName>
    </submittedName>
</protein>
<feature type="region of interest" description="Disordered" evidence="1">
    <location>
        <begin position="56"/>
        <end position="266"/>
    </location>
</feature>
<evidence type="ECO:0000256" key="1">
    <source>
        <dbReference type="SAM" id="MobiDB-lite"/>
    </source>
</evidence>
<feature type="compositionally biased region" description="Gly residues" evidence="1">
    <location>
        <begin position="295"/>
        <end position="305"/>
    </location>
</feature>
<dbReference type="AlphaFoldDB" id="A0A4Q9MG86"/>
<dbReference type="Proteomes" id="UP000292957">
    <property type="component" value="Unassembled WGS sequence"/>
</dbReference>
<gene>
    <name evidence="2" type="ORF">BD311DRAFT_762406</name>
</gene>
<evidence type="ECO:0000313" key="2">
    <source>
        <dbReference type="EMBL" id="TBU26450.1"/>
    </source>
</evidence>
<proteinExistence type="predicted"/>
<organism evidence="2">
    <name type="scientific">Dichomitus squalens</name>
    <dbReference type="NCBI Taxonomy" id="114155"/>
    <lineage>
        <taxon>Eukaryota</taxon>
        <taxon>Fungi</taxon>
        <taxon>Dikarya</taxon>
        <taxon>Basidiomycota</taxon>
        <taxon>Agaricomycotina</taxon>
        <taxon>Agaricomycetes</taxon>
        <taxon>Polyporales</taxon>
        <taxon>Polyporaceae</taxon>
        <taxon>Dichomitus</taxon>
    </lineage>
</organism>
<feature type="compositionally biased region" description="Basic and acidic residues" evidence="1">
    <location>
        <begin position="96"/>
        <end position="116"/>
    </location>
</feature>
<feature type="compositionally biased region" description="Polar residues" evidence="1">
    <location>
        <begin position="171"/>
        <end position="180"/>
    </location>
</feature>
<dbReference type="EMBL" id="ML143445">
    <property type="protein sequence ID" value="TBU26450.1"/>
    <property type="molecule type" value="Genomic_DNA"/>
</dbReference>
<dbReference type="OrthoDB" id="194358at2759"/>
<name>A0A4Q9MG86_9APHY</name>
<accession>A0A4Q9MG86</accession>
<feature type="compositionally biased region" description="Low complexity" evidence="1">
    <location>
        <begin position="72"/>
        <end position="81"/>
    </location>
</feature>
<feature type="compositionally biased region" description="Low complexity" evidence="1">
    <location>
        <begin position="142"/>
        <end position="170"/>
    </location>
</feature>
<feature type="compositionally biased region" description="Basic and acidic residues" evidence="1">
    <location>
        <begin position="56"/>
        <end position="66"/>
    </location>
</feature>
<feature type="region of interest" description="Disordered" evidence="1">
    <location>
        <begin position="284"/>
        <end position="325"/>
    </location>
</feature>
<reference evidence="2" key="1">
    <citation type="submission" date="2019-01" db="EMBL/GenBank/DDBJ databases">
        <title>Draft genome sequences of three monokaryotic isolates of the white-rot basidiomycete fungus Dichomitus squalens.</title>
        <authorList>
            <consortium name="DOE Joint Genome Institute"/>
            <person name="Lopez S.C."/>
            <person name="Andreopoulos B."/>
            <person name="Pangilinan J."/>
            <person name="Lipzen A."/>
            <person name="Riley R."/>
            <person name="Ahrendt S."/>
            <person name="Ng V."/>
            <person name="Barry K."/>
            <person name="Daum C."/>
            <person name="Grigoriev I.V."/>
            <person name="Hilden K.S."/>
            <person name="Makela M.R."/>
            <person name="de Vries R.P."/>
        </authorList>
    </citation>
    <scope>NUCLEOTIDE SEQUENCE [LARGE SCALE GENOMIC DNA]</scope>
    <source>
        <strain evidence="2">OM18370.1</strain>
    </source>
</reference>
<sequence>MEDVDIELPGLGLVGSNPGAIVGIGPGNGGTLPVGRTPLSAKLAAYGESLAIERRFKEKEERERGTVRGLDSPTTRSPARSRSGDGETPAGSPTTPRDRMTSRGSEFRKFSLEEAPGRPNVVSPAPRRGKPRRPHTADGDTSDTTTTFLSPHKSTSVGHKSSLSSSILGSFQPTSASPGRNASIRHPASYRTLTQISSPPSTDDRPPRIVRSRTPDPDGQYFDEPSSIPSGGATFGVPLSRVSTAPPRHASPDIVTQRTLSEQERERARANKLMKMGLLVHDTFPRSHSPYGHARNGGGSGGVGGSSKQRFGGIKGFVQTLTGKS</sequence>